<keyword evidence="3" id="KW-1185">Reference proteome</keyword>
<dbReference type="Gene3D" id="3.40.630.30">
    <property type="match status" value="1"/>
</dbReference>
<gene>
    <name evidence="2" type="ORF">BO94DRAFT_305881</name>
</gene>
<protein>
    <submittedName>
        <fullName evidence="2">Acetyltransferase, GNAT family</fullName>
    </submittedName>
</protein>
<dbReference type="GeneID" id="37108930"/>
<accession>A0A317V594</accession>
<dbReference type="FunFam" id="3.40.630.30:FF:000047">
    <property type="entry name" value="Acetyltransferase, GNAT family"/>
    <property type="match status" value="1"/>
</dbReference>
<dbReference type="PROSITE" id="PS51186">
    <property type="entry name" value="GNAT"/>
    <property type="match status" value="1"/>
</dbReference>
<dbReference type="SUPFAM" id="SSF55729">
    <property type="entry name" value="Acyl-CoA N-acyltransferases (Nat)"/>
    <property type="match status" value="1"/>
</dbReference>
<dbReference type="PANTHER" id="PTHR43441:SF2">
    <property type="entry name" value="FAMILY ACETYLTRANSFERASE, PUTATIVE (AFU_ORTHOLOGUE AFUA_7G00850)-RELATED"/>
    <property type="match status" value="1"/>
</dbReference>
<dbReference type="PANTHER" id="PTHR43441">
    <property type="entry name" value="RIBOSOMAL-PROTEIN-SERINE ACETYLTRANSFERASE"/>
    <property type="match status" value="1"/>
</dbReference>
<proteinExistence type="predicted"/>
<dbReference type="Proteomes" id="UP000246702">
    <property type="component" value="Unassembled WGS sequence"/>
</dbReference>
<keyword evidence="2" id="KW-0808">Transferase</keyword>
<dbReference type="AlphaFoldDB" id="A0A317V594"/>
<evidence type="ECO:0000259" key="1">
    <source>
        <dbReference type="PROSITE" id="PS51186"/>
    </source>
</evidence>
<feature type="domain" description="N-acetyltransferase" evidence="1">
    <location>
        <begin position="30"/>
        <end position="194"/>
    </location>
</feature>
<dbReference type="GO" id="GO:0008999">
    <property type="term" value="F:protein-N-terminal-alanine acetyltransferase activity"/>
    <property type="evidence" value="ECO:0007669"/>
    <property type="project" value="TreeGrafter"/>
</dbReference>
<dbReference type="OrthoDB" id="41238at2759"/>
<sequence>MAFPRERGALVSLTPALLPSHPTVLSGHFVRLERLESKHAADLFSLVGGTEPARTWLWDFLPDEPYDQLEAFEKILATRSTSTDPIFFAIIDRRSTAPTLEKAIGYVSLLRITPAHWTVEIGHVLFSSALQRTPGATEAIYLLARHALEDLNYRRVEWKCDSLNLPSRKAAERLGFTFEGTFRQHMVVKGRTRDTCWFSMLQSEWQEWVKDATEQWLDAGNFDEDGKQKKRLQDFRPASKQ</sequence>
<comment type="caution">
    <text evidence="2">The sequence shown here is derived from an EMBL/GenBank/DDBJ whole genome shotgun (WGS) entry which is preliminary data.</text>
</comment>
<dbReference type="EMBL" id="MSFK01000046">
    <property type="protein sequence ID" value="PWY68022.1"/>
    <property type="molecule type" value="Genomic_DNA"/>
</dbReference>
<dbReference type="GO" id="GO:1990189">
    <property type="term" value="F:protein N-terminal-serine acetyltransferase activity"/>
    <property type="evidence" value="ECO:0007669"/>
    <property type="project" value="TreeGrafter"/>
</dbReference>
<dbReference type="InterPro" id="IPR000182">
    <property type="entry name" value="GNAT_dom"/>
</dbReference>
<name>A0A317V594_9EURO</name>
<dbReference type="InterPro" id="IPR016181">
    <property type="entry name" value="Acyl_CoA_acyltransferase"/>
</dbReference>
<evidence type="ECO:0000313" key="3">
    <source>
        <dbReference type="Proteomes" id="UP000246702"/>
    </source>
</evidence>
<dbReference type="InterPro" id="IPR051908">
    <property type="entry name" value="Ribosomal_N-acetyltransferase"/>
</dbReference>
<organism evidence="2 3">
    <name type="scientific">Aspergillus sclerotioniger CBS 115572</name>
    <dbReference type="NCBI Taxonomy" id="1450535"/>
    <lineage>
        <taxon>Eukaryota</taxon>
        <taxon>Fungi</taxon>
        <taxon>Dikarya</taxon>
        <taxon>Ascomycota</taxon>
        <taxon>Pezizomycotina</taxon>
        <taxon>Eurotiomycetes</taxon>
        <taxon>Eurotiomycetidae</taxon>
        <taxon>Eurotiales</taxon>
        <taxon>Aspergillaceae</taxon>
        <taxon>Aspergillus</taxon>
        <taxon>Aspergillus subgen. Circumdati</taxon>
    </lineage>
</organism>
<evidence type="ECO:0000313" key="2">
    <source>
        <dbReference type="EMBL" id="PWY68022.1"/>
    </source>
</evidence>
<reference evidence="2 3" key="1">
    <citation type="submission" date="2016-12" db="EMBL/GenBank/DDBJ databases">
        <title>The genomes of Aspergillus section Nigri reveals drivers in fungal speciation.</title>
        <authorList>
            <consortium name="DOE Joint Genome Institute"/>
            <person name="Vesth T.C."/>
            <person name="Nybo J."/>
            <person name="Theobald S."/>
            <person name="Brandl J."/>
            <person name="Frisvad J.C."/>
            <person name="Nielsen K.F."/>
            <person name="Lyhne E.K."/>
            <person name="Kogle M.E."/>
            <person name="Kuo A."/>
            <person name="Riley R."/>
            <person name="Clum A."/>
            <person name="Nolan M."/>
            <person name="Lipzen A."/>
            <person name="Salamov A."/>
            <person name="Henrissat B."/>
            <person name="Wiebenga A."/>
            <person name="De Vries R.P."/>
            <person name="Grigoriev I.V."/>
            <person name="Mortensen U.H."/>
            <person name="Andersen M.R."/>
            <person name="Baker S.E."/>
        </authorList>
    </citation>
    <scope>NUCLEOTIDE SEQUENCE [LARGE SCALE GENOMIC DNA]</scope>
    <source>
        <strain evidence="2 3">CBS 115572</strain>
    </source>
</reference>
<dbReference type="RefSeq" id="XP_025462071.1">
    <property type="nucleotide sequence ID" value="XM_025606787.1"/>
</dbReference>
<dbReference type="Pfam" id="PF13302">
    <property type="entry name" value="Acetyltransf_3"/>
    <property type="match status" value="1"/>
</dbReference>